<comment type="subcellular location">
    <subcellularLocation>
        <location evidence="1 7">Cell membrane</location>
        <topology evidence="1 7">Multi-pass membrane protein</topology>
    </subcellularLocation>
</comment>
<keyword evidence="2 7" id="KW-0813">Transport</keyword>
<dbReference type="RefSeq" id="WP_122225623.1">
    <property type="nucleotide sequence ID" value="NZ_CP103785.1"/>
</dbReference>
<evidence type="ECO:0000259" key="8">
    <source>
        <dbReference type="PROSITE" id="PS50928"/>
    </source>
</evidence>
<feature type="domain" description="ABC transmembrane type-1" evidence="8">
    <location>
        <begin position="25"/>
        <end position="225"/>
    </location>
</feature>
<proteinExistence type="inferred from homology"/>
<dbReference type="Proteomes" id="UP000283896">
    <property type="component" value="Unassembled WGS sequence"/>
</dbReference>
<evidence type="ECO:0000256" key="1">
    <source>
        <dbReference type="ARBA" id="ARBA00004651"/>
    </source>
</evidence>
<keyword evidence="4 7" id="KW-0812">Transmembrane</keyword>
<evidence type="ECO:0000313" key="10">
    <source>
        <dbReference type="Proteomes" id="UP000283896"/>
    </source>
</evidence>
<name>A0A421NUM3_9MOLU</name>
<keyword evidence="10" id="KW-1185">Reference proteome</keyword>
<protein>
    <submittedName>
        <fullName evidence="9">ABC-type D-methionine transport system, permease component</fullName>
    </submittedName>
</protein>
<evidence type="ECO:0000313" key="9">
    <source>
        <dbReference type="EMBL" id="RMI87713.1"/>
    </source>
</evidence>
<accession>A0A421NUM3</accession>
<dbReference type="InterPro" id="IPR000515">
    <property type="entry name" value="MetI-like"/>
</dbReference>
<dbReference type="SUPFAM" id="SSF161098">
    <property type="entry name" value="MetI-like"/>
    <property type="match status" value="1"/>
</dbReference>
<keyword evidence="6 7" id="KW-0472">Membrane</keyword>
<dbReference type="PROSITE" id="PS50928">
    <property type="entry name" value="ABC_TM1"/>
    <property type="match status" value="1"/>
</dbReference>
<evidence type="ECO:0000256" key="4">
    <source>
        <dbReference type="ARBA" id="ARBA00022692"/>
    </source>
</evidence>
<dbReference type="Pfam" id="PF00528">
    <property type="entry name" value="BPD_transp_1"/>
    <property type="match status" value="1"/>
</dbReference>
<dbReference type="AlphaFoldDB" id="A0A421NUM3"/>
<organism evidence="9 10">
    <name type="scientific">Candidatus Phytoplasma solani</name>
    <dbReference type="NCBI Taxonomy" id="69896"/>
    <lineage>
        <taxon>Bacteria</taxon>
        <taxon>Bacillati</taxon>
        <taxon>Mycoplasmatota</taxon>
        <taxon>Mollicutes</taxon>
        <taxon>Acholeplasmatales</taxon>
        <taxon>Acholeplasmataceae</taxon>
        <taxon>Candidatus Phytoplasma</taxon>
        <taxon>16SrXII (Stolbur group)</taxon>
    </lineage>
</organism>
<dbReference type="PANTHER" id="PTHR30450">
    <property type="entry name" value="ABC TRANSPORTER PERMEASE"/>
    <property type="match status" value="1"/>
</dbReference>
<comment type="caution">
    <text evidence="9">The sequence shown here is derived from an EMBL/GenBank/DDBJ whole genome shotgun (WGS) entry which is preliminary data.</text>
</comment>
<dbReference type="InterPro" id="IPR051322">
    <property type="entry name" value="AA_ABC_Transporter_Permease"/>
</dbReference>
<dbReference type="Gene3D" id="1.10.3720.10">
    <property type="entry name" value="MetI-like"/>
    <property type="match status" value="1"/>
</dbReference>
<dbReference type="GO" id="GO:0005886">
    <property type="term" value="C:plasma membrane"/>
    <property type="evidence" value="ECO:0007669"/>
    <property type="project" value="UniProtKB-SubCell"/>
</dbReference>
<feature type="transmembrane region" description="Helical" evidence="7">
    <location>
        <begin position="95"/>
        <end position="114"/>
    </location>
</feature>
<gene>
    <name evidence="9" type="primary">metI</name>
    <name evidence="9" type="ORF">PSSA1_v1c6180</name>
</gene>
<dbReference type="InterPro" id="IPR035906">
    <property type="entry name" value="MetI-like_sf"/>
</dbReference>
<evidence type="ECO:0000256" key="7">
    <source>
        <dbReference type="RuleBase" id="RU363032"/>
    </source>
</evidence>
<dbReference type="OrthoDB" id="386207at2"/>
<evidence type="ECO:0000256" key="5">
    <source>
        <dbReference type="ARBA" id="ARBA00022989"/>
    </source>
</evidence>
<reference evidence="10" key="1">
    <citation type="submission" date="2016-11" db="EMBL/GenBank/DDBJ databases">
        <title>Genome sequence of Candidatus Phytoplasma solani strain SA-1.</title>
        <authorList>
            <person name="Haryono M."/>
            <person name="Samarzija I."/>
            <person name="Seruga Music M."/>
            <person name="Hogenhout S."/>
            <person name="Kuo C.-H."/>
        </authorList>
    </citation>
    <scope>NUCLEOTIDE SEQUENCE [LARGE SCALE GENOMIC DNA]</scope>
    <source>
        <strain evidence="10">SA-1</strain>
    </source>
</reference>
<dbReference type="EMBL" id="MPBG01000011">
    <property type="protein sequence ID" value="RMI87713.1"/>
    <property type="molecule type" value="Genomic_DNA"/>
</dbReference>
<feature type="transmembrane region" description="Helical" evidence="7">
    <location>
        <begin position="64"/>
        <end position="89"/>
    </location>
</feature>
<keyword evidence="5 7" id="KW-1133">Transmembrane helix</keyword>
<dbReference type="CDD" id="cd06261">
    <property type="entry name" value="TM_PBP2"/>
    <property type="match status" value="1"/>
</dbReference>
<evidence type="ECO:0000256" key="3">
    <source>
        <dbReference type="ARBA" id="ARBA00022475"/>
    </source>
</evidence>
<keyword evidence="3" id="KW-1003">Cell membrane</keyword>
<evidence type="ECO:0000256" key="2">
    <source>
        <dbReference type="ARBA" id="ARBA00022448"/>
    </source>
</evidence>
<evidence type="ECO:0000256" key="6">
    <source>
        <dbReference type="ARBA" id="ARBA00023136"/>
    </source>
</evidence>
<dbReference type="STRING" id="69896.S284_03930"/>
<dbReference type="PANTHER" id="PTHR30450:SF1">
    <property type="entry name" value="D-METHIONINE TRANSPORT SYSTEM PERMEASE PROTEIN METI-RELATED"/>
    <property type="match status" value="1"/>
</dbReference>
<feature type="transmembrane region" description="Helical" evidence="7">
    <location>
        <begin position="206"/>
        <end position="229"/>
    </location>
</feature>
<feature type="transmembrane region" description="Helical" evidence="7">
    <location>
        <begin position="156"/>
        <end position="176"/>
    </location>
</feature>
<comment type="similarity">
    <text evidence="7">Belongs to the binding-protein-dependent transport system permease family.</text>
</comment>
<sequence>MFSFHAFWNVITYKEWDKYLFLNAFLETVKITFFSSLISFFLGLFLGVYLYLLKIKKNHKIYFICNMVLNFLISTPFLLLIILFIKFFFFPLFGFSYGFGVSLISLILILTPLFTRHCEQIFLTVNPEIYSTSYSLGANDWQFIKYFLLKEARSDIVLKTSLLFVTSLAYSSVLGITGHEGIAEIAISRGYQGDPSLLNGFTPLELIIVCIFFMFCLTQIVQLIAYFLANKLDKR</sequence>
<feature type="transmembrane region" description="Helical" evidence="7">
    <location>
        <begin position="31"/>
        <end position="52"/>
    </location>
</feature>
<dbReference type="GO" id="GO:0048473">
    <property type="term" value="P:D-methionine transmembrane transport"/>
    <property type="evidence" value="ECO:0007669"/>
    <property type="project" value="TreeGrafter"/>
</dbReference>